<dbReference type="Gene3D" id="3.40.50.1820">
    <property type="entry name" value="alpha/beta hydrolase"/>
    <property type="match status" value="1"/>
</dbReference>
<evidence type="ECO:0000256" key="7">
    <source>
        <dbReference type="ARBA" id="ARBA00022946"/>
    </source>
</evidence>
<comment type="similarity">
    <text evidence="3">Belongs to the AB hydrolase superfamily. Lipase family.</text>
</comment>
<keyword evidence="6" id="KW-0378">Hydrolase</keyword>
<evidence type="ECO:0000256" key="4">
    <source>
        <dbReference type="ARBA" id="ARBA00022528"/>
    </source>
</evidence>
<accession>A0AAV8EZT8</accession>
<proteinExistence type="inferred from homology"/>
<dbReference type="InterPro" id="IPR029058">
    <property type="entry name" value="AB_hydrolase_fold"/>
</dbReference>
<evidence type="ECO:0000256" key="1">
    <source>
        <dbReference type="ARBA" id="ARBA00003523"/>
    </source>
</evidence>
<evidence type="ECO:0000256" key="3">
    <source>
        <dbReference type="ARBA" id="ARBA00010701"/>
    </source>
</evidence>
<protein>
    <submittedName>
        <fullName evidence="11">Alpha/beta-Hydrolases superfamily protein</fullName>
    </submittedName>
</protein>
<evidence type="ECO:0000256" key="2">
    <source>
        <dbReference type="ARBA" id="ARBA00004229"/>
    </source>
</evidence>
<evidence type="ECO:0000256" key="8">
    <source>
        <dbReference type="ARBA" id="ARBA00022963"/>
    </source>
</evidence>
<evidence type="ECO:0000256" key="9">
    <source>
        <dbReference type="ARBA" id="ARBA00023098"/>
    </source>
</evidence>
<reference evidence="11" key="1">
    <citation type="submission" date="2022-08" db="EMBL/GenBank/DDBJ databases">
        <authorList>
            <person name="Marques A."/>
        </authorList>
    </citation>
    <scope>NUCLEOTIDE SEQUENCE</scope>
    <source>
        <strain evidence="11">RhyPub2mFocal</strain>
        <tissue evidence="11">Leaves</tissue>
    </source>
</reference>
<gene>
    <name evidence="11" type="ORF">LUZ62_037565</name>
</gene>
<dbReference type="Proteomes" id="UP001140206">
    <property type="component" value="Chromosome 2"/>
</dbReference>
<evidence type="ECO:0000256" key="6">
    <source>
        <dbReference type="ARBA" id="ARBA00022801"/>
    </source>
</evidence>
<dbReference type="EMBL" id="JAMFTS010000002">
    <property type="protein sequence ID" value="KAJ4786319.1"/>
    <property type="molecule type" value="Genomic_DNA"/>
</dbReference>
<dbReference type="GO" id="GO:0016042">
    <property type="term" value="P:lipid catabolic process"/>
    <property type="evidence" value="ECO:0007669"/>
    <property type="project" value="UniProtKB-KW"/>
</dbReference>
<feature type="domain" description="Fungal lipase-type" evidence="10">
    <location>
        <begin position="264"/>
        <end position="426"/>
    </location>
</feature>
<dbReference type="PANTHER" id="PTHR31403:SF51">
    <property type="entry name" value="PHOSPHOLIPASE A1-IGAMMA2, CHLOROPLASTIC"/>
    <property type="match status" value="1"/>
</dbReference>
<dbReference type="GO" id="GO:0008970">
    <property type="term" value="F:phospholipase A1 activity"/>
    <property type="evidence" value="ECO:0007669"/>
    <property type="project" value="UniProtKB-ARBA"/>
</dbReference>
<dbReference type="GO" id="GO:0009507">
    <property type="term" value="C:chloroplast"/>
    <property type="evidence" value="ECO:0007669"/>
    <property type="project" value="UniProtKB-SubCell"/>
</dbReference>
<comment type="caution">
    <text evidence="11">The sequence shown here is derived from an EMBL/GenBank/DDBJ whole genome shotgun (WGS) entry which is preliminary data.</text>
</comment>
<dbReference type="FunFam" id="3.40.50.1820:FF:000065">
    <property type="entry name" value="Phospholipase A1-II 3"/>
    <property type="match status" value="1"/>
</dbReference>
<evidence type="ECO:0000256" key="5">
    <source>
        <dbReference type="ARBA" id="ARBA00022640"/>
    </source>
</evidence>
<name>A0AAV8EZT8_9POAL</name>
<comment type="function">
    <text evidence="1">Acylhydrolase that catalyzes the hydrolysis of phospholipids at the sn-1 position.</text>
</comment>
<dbReference type="InterPro" id="IPR002921">
    <property type="entry name" value="Fungal_lipase-type"/>
</dbReference>
<evidence type="ECO:0000259" key="10">
    <source>
        <dbReference type="Pfam" id="PF01764"/>
    </source>
</evidence>
<dbReference type="Pfam" id="PF01764">
    <property type="entry name" value="Lipase_3"/>
    <property type="match status" value="1"/>
</dbReference>
<keyword evidence="4" id="KW-0150">Chloroplast</keyword>
<evidence type="ECO:0000313" key="12">
    <source>
        <dbReference type="Proteomes" id="UP001140206"/>
    </source>
</evidence>
<organism evidence="11 12">
    <name type="scientific">Rhynchospora pubera</name>
    <dbReference type="NCBI Taxonomy" id="906938"/>
    <lineage>
        <taxon>Eukaryota</taxon>
        <taxon>Viridiplantae</taxon>
        <taxon>Streptophyta</taxon>
        <taxon>Embryophyta</taxon>
        <taxon>Tracheophyta</taxon>
        <taxon>Spermatophyta</taxon>
        <taxon>Magnoliopsida</taxon>
        <taxon>Liliopsida</taxon>
        <taxon>Poales</taxon>
        <taxon>Cyperaceae</taxon>
        <taxon>Cyperoideae</taxon>
        <taxon>Rhynchosporeae</taxon>
        <taxon>Rhynchospora</taxon>
    </lineage>
</organism>
<comment type="subcellular location">
    <subcellularLocation>
        <location evidence="2">Plastid</location>
        <location evidence="2">Chloroplast</location>
    </subcellularLocation>
</comment>
<keyword evidence="7" id="KW-0809">Transit peptide</keyword>
<evidence type="ECO:0000313" key="11">
    <source>
        <dbReference type="EMBL" id="KAJ4786319.1"/>
    </source>
</evidence>
<keyword evidence="9" id="KW-0443">Lipid metabolism</keyword>
<dbReference type="PANTHER" id="PTHR31403">
    <property type="entry name" value="PHOSPHOLIPASE A1-IBETA2, CHLOROPLASTIC"/>
    <property type="match status" value="1"/>
</dbReference>
<sequence>MPYISFLNDIILFYLILNNNDYYKAQCPMKLLYLSSQGSSLLHSLMAPLYSIHLSPFFPSLSFSHKSSLSSPPLSRSTHLSPLLKTHLLSTKAPTLVYSTSKSNNNNTLSSIVDQLQEEEEEEEFYRNYDQEPAEKLSERWSEIHGRDDWAGLLDPMDPLLRSELIRYGEFAQACYDAFDYDPFSRYCGSSKYSRRHFFERLGMASFGYDVTRYLYATSNFKIPKFFTRSVSDEHVWSQRANWMGYIAVSNDAETARLGRRDIVVAWRGTVTRLEWIADLMDYLRPVSEEGIPCPDPTVKVESGFIDLYTDKDPTCRFCKYSAREQVLTEVRKLVEFYGDERGEEVSVTVTGHSLGSALAMLSAYDLAETGAIMTPNGKRAWVTIFSFSGPRVGNGRFKERFEKVLGLKALRVLNVHDPVPKVPGMFFNEQVHELVRKFAEGLPWSYHHVGVELVLDHKRSPFLKETSDPSCYHNLEAHLHLLDGYHGRGERFVLATGRDPALVNKACDFLKEHHLVPPFWRQDENKGMVRAHDGRWMQPERQKLDDHPHDMHHHLHRLGLAENREF</sequence>
<dbReference type="CDD" id="cd00519">
    <property type="entry name" value="Lipase_3"/>
    <property type="match status" value="1"/>
</dbReference>
<keyword evidence="8" id="KW-0442">Lipid degradation</keyword>
<dbReference type="SUPFAM" id="SSF53474">
    <property type="entry name" value="alpha/beta-Hydrolases"/>
    <property type="match status" value="1"/>
</dbReference>
<keyword evidence="12" id="KW-1185">Reference proteome</keyword>
<keyword evidence="5" id="KW-0934">Plastid</keyword>
<dbReference type="AlphaFoldDB" id="A0AAV8EZT8"/>